<proteinExistence type="predicted"/>
<name>A0A0F9Y924_9ZZZZ</name>
<evidence type="ECO:0000313" key="1">
    <source>
        <dbReference type="EMBL" id="KKO08452.1"/>
    </source>
</evidence>
<organism evidence="1">
    <name type="scientific">marine sediment metagenome</name>
    <dbReference type="NCBI Taxonomy" id="412755"/>
    <lineage>
        <taxon>unclassified sequences</taxon>
        <taxon>metagenomes</taxon>
        <taxon>ecological metagenomes</taxon>
    </lineage>
</organism>
<comment type="caution">
    <text evidence="1">The sequence shown here is derived from an EMBL/GenBank/DDBJ whole genome shotgun (WGS) entry which is preliminary data.</text>
</comment>
<reference evidence="1" key="1">
    <citation type="journal article" date="2015" name="Nature">
        <title>Complex archaea that bridge the gap between prokaryotes and eukaryotes.</title>
        <authorList>
            <person name="Spang A."/>
            <person name="Saw J.H."/>
            <person name="Jorgensen S.L."/>
            <person name="Zaremba-Niedzwiedzka K."/>
            <person name="Martijn J."/>
            <person name="Lind A.E."/>
            <person name="van Eijk R."/>
            <person name="Schleper C."/>
            <person name="Guy L."/>
            <person name="Ettema T.J."/>
        </authorList>
    </citation>
    <scope>NUCLEOTIDE SEQUENCE</scope>
</reference>
<gene>
    <name evidence="1" type="ORF">LCGC14_0043900</name>
</gene>
<dbReference type="AlphaFoldDB" id="A0A0F9Y924"/>
<sequence>MADLLTQLVYDGFNNRKPSAAQLKRKRAEELASFIDGVVEKTQPGEMLISYHLSHHVPYNIASQYTEKGLLLAISTCLRHKVRKGFLDGHQGGYTKRKRRRMFTPTNKLTKKEATAALYEHVDNCLRKGRMELNEIEEDAPKNLAESYVSRHAFRMGINEVRRRIFNFDTGKHLKDRYPNG</sequence>
<dbReference type="EMBL" id="LAZR01000009">
    <property type="protein sequence ID" value="KKO08452.1"/>
    <property type="molecule type" value="Genomic_DNA"/>
</dbReference>
<protein>
    <submittedName>
        <fullName evidence="1">Uncharacterized protein</fullName>
    </submittedName>
</protein>
<accession>A0A0F9Y924</accession>